<keyword evidence="4 12" id="KW-0808">Transferase</keyword>
<dbReference type="Gene3D" id="3.40.640.10">
    <property type="entry name" value="Type I PLP-dependent aspartate aminotransferase-like (Major domain)"/>
    <property type="match status" value="1"/>
</dbReference>
<accession>A0A0P1L782</accession>
<evidence type="ECO:0000256" key="4">
    <source>
        <dbReference type="ARBA" id="ARBA00022679"/>
    </source>
</evidence>
<evidence type="ECO:0000256" key="3">
    <source>
        <dbReference type="ARBA" id="ARBA00022576"/>
    </source>
</evidence>
<evidence type="ECO:0000313" key="13">
    <source>
        <dbReference type="Proteomes" id="UP000182011"/>
    </source>
</evidence>
<evidence type="ECO:0000256" key="6">
    <source>
        <dbReference type="PIRSR" id="PIRSR000524-1"/>
    </source>
</evidence>
<evidence type="ECO:0000256" key="1">
    <source>
        <dbReference type="ARBA" id="ARBA00001933"/>
    </source>
</evidence>
<evidence type="ECO:0000256" key="5">
    <source>
        <dbReference type="ARBA" id="ARBA00022898"/>
    </source>
</evidence>
<dbReference type="InterPro" id="IPR015421">
    <property type="entry name" value="PyrdxlP-dep_Trfase_major"/>
</dbReference>
<dbReference type="FunFam" id="3.40.640.10:FF:000027">
    <property type="entry name" value="Serine--pyruvate aminotransferase, mitochondrial"/>
    <property type="match status" value="1"/>
</dbReference>
<feature type="binding site" evidence="6">
    <location>
        <position position="332"/>
    </location>
    <ligand>
        <name>substrate</name>
    </ligand>
</feature>
<proteinExistence type="inferred from homology"/>
<dbReference type="GO" id="GO:0019265">
    <property type="term" value="P:glycine biosynthetic process, by transamination of glyoxylate"/>
    <property type="evidence" value="ECO:0007669"/>
    <property type="project" value="TreeGrafter"/>
</dbReference>
<evidence type="ECO:0000313" key="11">
    <source>
        <dbReference type="EMBL" id="CUS94108.1"/>
    </source>
</evidence>
<dbReference type="PANTHER" id="PTHR21152">
    <property type="entry name" value="AMINOTRANSFERASE CLASS V"/>
    <property type="match status" value="1"/>
</dbReference>
<dbReference type="AlphaFoldDB" id="A0A0P1ML75"/>
<dbReference type="SUPFAM" id="SSF53383">
    <property type="entry name" value="PLP-dependent transferases"/>
    <property type="match status" value="1"/>
</dbReference>
<accession>A0A0P1ML75</accession>
<evidence type="ECO:0000256" key="9">
    <source>
        <dbReference type="RuleBase" id="RU004504"/>
    </source>
</evidence>
<comment type="cofactor">
    <cofactor evidence="1 7 9">
        <name>pyridoxal 5'-phosphate</name>
        <dbReference type="ChEBI" id="CHEBI:597326"/>
    </cofactor>
</comment>
<dbReference type="InterPro" id="IPR015424">
    <property type="entry name" value="PyrdxlP-dep_Trfase"/>
</dbReference>
<dbReference type="OrthoDB" id="389074at2"/>
<accession>A0A0S4NC49</accession>
<name>A0A0P1ML75_9BACT</name>
<dbReference type="Proteomes" id="UP000182200">
    <property type="component" value="Unassembled WGS sequence"/>
</dbReference>
<dbReference type="EMBL" id="FAOP01000011">
    <property type="protein sequence ID" value="CUU08919.1"/>
    <property type="molecule type" value="Genomic_DNA"/>
</dbReference>
<dbReference type="InterPro" id="IPR020578">
    <property type="entry name" value="Aminotrans_V_PyrdxlP_BS"/>
</dbReference>
<comment type="similarity">
    <text evidence="2 8">Belongs to the class-V pyridoxal-phosphate-dependent aminotransferase family.</text>
</comment>
<accession>A0A0P1MGS4</accession>
<keyword evidence="14" id="KW-1185">Reference proteome</keyword>
<dbReference type="Gene3D" id="3.90.1150.10">
    <property type="entry name" value="Aspartate Aminotransferase, domain 1"/>
    <property type="match status" value="1"/>
</dbReference>
<feature type="modified residue" description="N6-(pyridoxal phosphate)lysine" evidence="7">
    <location>
        <position position="190"/>
    </location>
</feature>
<protein>
    <submittedName>
        <fullName evidence="12">Aspartate aminotransferase</fullName>
    </submittedName>
</protein>
<accession>A0A0P1LZ60</accession>
<dbReference type="InterPro" id="IPR024169">
    <property type="entry name" value="SP_NH2Trfase/AEP_transaminase"/>
</dbReference>
<dbReference type="InterPro" id="IPR000192">
    <property type="entry name" value="Aminotrans_V_dom"/>
</dbReference>
<evidence type="ECO:0000313" key="12">
    <source>
        <dbReference type="EMBL" id="CUU08919.1"/>
    </source>
</evidence>
<keyword evidence="3 12" id="KW-0032">Aminotransferase</keyword>
<dbReference type="Pfam" id="PF00266">
    <property type="entry name" value="Aminotran_5"/>
    <property type="match status" value="1"/>
</dbReference>
<accession>A0A0N7MZ42</accession>
<evidence type="ECO:0000256" key="7">
    <source>
        <dbReference type="PIRSR" id="PIRSR000524-50"/>
    </source>
</evidence>
<dbReference type="RefSeq" id="WP_047133717.1">
    <property type="nucleotide sequence ID" value="NZ_CZVI01000043.1"/>
</dbReference>
<dbReference type="FunFam" id="3.90.1150.10:FF:000031">
    <property type="entry name" value="Serine--glyoxylate aminotransferase"/>
    <property type="match status" value="1"/>
</dbReference>
<dbReference type="GO" id="GO:0004760">
    <property type="term" value="F:L-serine-pyruvate transaminase activity"/>
    <property type="evidence" value="ECO:0007669"/>
    <property type="project" value="TreeGrafter"/>
</dbReference>
<dbReference type="GO" id="GO:0008453">
    <property type="term" value="F:alanine-glyoxylate transaminase activity"/>
    <property type="evidence" value="ECO:0007669"/>
    <property type="project" value="TreeGrafter"/>
</dbReference>
<sequence length="397" mass="44137">MKKRLFTPGPTPIPENVALAMAQPIIHHRNPEFIEIFSRVNENLKYLFQTKQDVYTLTSSGTGAMEAAVANLLSFGDKAIFVNGGKFGERWGEICRAYGVDAIEIKIEWGRAVTPEEVRDELKKHRDVKAVFVTHSETSTGVFTDVKELAEVVHENSDAVIVVDGITSVGAHELYMDDWGLDVVITGSQKGLMIPPGLSFIALSEKAWKMVEKSNLPKYYFSLKKARKALQNGDTPWTPAIALIVALDVALKMIKDEGLENIWKRHEKLSKAVREGCKAIGLKLFGNPPSHAVTAVYFPDGIDKKEFQKVLKYKYGITVAGGQEHLKDKIFRISHLGYYDEIDIVGVISALEMALAEVGFDEFKLGDGVKAVQKVFAEYEKIEVKQGGNDEFLSCCH</sequence>
<dbReference type="STRING" id="1633631.GCA_001442925_02218"/>
<organism evidence="12 13">
    <name type="scientific">Candidatus Kryptonium thompsonii</name>
    <dbReference type="NCBI Taxonomy" id="1633631"/>
    <lineage>
        <taxon>Bacteria</taxon>
        <taxon>Pseudomonadati</taxon>
        <taxon>Candidatus Kryptoniota</taxon>
        <taxon>Candidatus Kryptonium</taxon>
    </lineage>
</organism>
<evidence type="ECO:0000256" key="8">
    <source>
        <dbReference type="RuleBase" id="RU004075"/>
    </source>
</evidence>
<dbReference type="PANTHER" id="PTHR21152:SF40">
    <property type="entry name" value="ALANINE--GLYOXYLATE AMINOTRANSFERASE"/>
    <property type="match status" value="1"/>
</dbReference>
<reference evidence="12 13" key="2">
    <citation type="submission" date="2015-11" db="EMBL/GenBank/DDBJ databases">
        <authorList>
            <person name="Zhang Y."/>
            <person name="Guo Z."/>
        </authorList>
    </citation>
    <scope>NUCLEOTIDE SEQUENCE [LARGE SCALE GENOMIC DNA]</scope>
    <source>
        <strain evidence="12">JGI-4</strain>
    </source>
</reference>
<dbReference type="EMBL" id="CZVI01000043">
    <property type="protein sequence ID" value="CUS94108.1"/>
    <property type="molecule type" value="Genomic_DNA"/>
</dbReference>
<feature type="domain" description="Aminotransferase class V" evidence="10">
    <location>
        <begin position="25"/>
        <end position="325"/>
    </location>
</feature>
<dbReference type="CDD" id="cd06451">
    <property type="entry name" value="AGAT_like"/>
    <property type="match status" value="1"/>
</dbReference>
<evidence type="ECO:0000256" key="2">
    <source>
        <dbReference type="ARBA" id="ARBA00009236"/>
    </source>
</evidence>
<keyword evidence="5 7" id="KW-0663">Pyridoxal phosphate</keyword>
<evidence type="ECO:0000259" key="10">
    <source>
        <dbReference type="Pfam" id="PF00266"/>
    </source>
</evidence>
<dbReference type="PROSITE" id="PS00595">
    <property type="entry name" value="AA_TRANSFER_CLASS_5"/>
    <property type="match status" value="1"/>
</dbReference>
<dbReference type="PIRSF" id="PIRSF000524">
    <property type="entry name" value="SPT"/>
    <property type="match status" value="1"/>
</dbReference>
<dbReference type="Proteomes" id="UP000182011">
    <property type="component" value="Unassembled WGS sequence"/>
</dbReference>
<gene>
    <name evidence="12" type="ORF">JGI4_02224</name>
    <name evidence="11" type="ORF">JGI8_01927</name>
</gene>
<accession>A0A0P1M575</accession>
<dbReference type="InterPro" id="IPR015422">
    <property type="entry name" value="PyrdxlP-dep_Trfase_small"/>
</dbReference>
<reference evidence="11 14" key="1">
    <citation type="submission" date="2015-11" db="EMBL/GenBank/DDBJ databases">
        <authorList>
            <person name="Varghese N."/>
        </authorList>
    </citation>
    <scope>NUCLEOTIDE SEQUENCE [LARGE SCALE GENOMIC DNA]</scope>
    <source>
        <strain evidence="11 14">JGI-8</strain>
    </source>
</reference>
<evidence type="ECO:0000313" key="14">
    <source>
        <dbReference type="Proteomes" id="UP000182200"/>
    </source>
</evidence>
<accession>A0A0P1M446</accession>